<evidence type="ECO:0000256" key="1">
    <source>
        <dbReference type="SAM" id="Phobius"/>
    </source>
</evidence>
<dbReference type="Proteomes" id="UP000184074">
    <property type="component" value="Unassembled WGS sequence"/>
</dbReference>
<feature type="transmembrane region" description="Helical" evidence="1">
    <location>
        <begin position="43"/>
        <end position="62"/>
    </location>
</feature>
<feature type="transmembrane region" description="Helical" evidence="1">
    <location>
        <begin position="6"/>
        <end position="31"/>
    </location>
</feature>
<accession>A0A1M5RU27</accession>
<gene>
    <name evidence="3" type="ORF">SAMN05444003_2697</name>
</gene>
<sequence length="125" mass="13969">MGFFDLIWSIFLIFLMVAWFWVLIAVVADIFRSKDLGGFAKALWIGFVIIIPWLGVLVYVIARGDKMQEHNAQAMSDMEAAQKDYIRSVATTSPADELERLAGLKEKGVLTEEEFAAQKAKVLAG</sequence>
<keyword evidence="1" id="KW-0812">Transmembrane</keyword>
<reference evidence="3 4" key="1">
    <citation type="submission" date="2016-11" db="EMBL/GenBank/DDBJ databases">
        <authorList>
            <person name="Jaros S."/>
            <person name="Januszkiewicz K."/>
            <person name="Wedrychowicz H."/>
        </authorList>
    </citation>
    <scope>NUCLEOTIDE SEQUENCE [LARGE SCALE GENOMIC DNA]</scope>
    <source>
        <strain evidence="3 4">DSM 28715</strain>
    </source>
</reference>
<keyword evidence="1" id="KW-0472">Membrane</keyword>
<dbReference type="EMBL" id="FQXB01000005">
    <property type="protein sequence ID" value="SHH29822.1"/>
    <property type="molecule type" value="Genomic_DNA"/>
</dbReference>
<keyword evidence="1" id="KW-1133">Transmembrane helix</keyword>
<proteinExistence type="predicted"/>
<evidence type="ECO:0000313" key="4">
    <source>
        <dbReference type="Proteomes" id="UP000184074"/>
    </source>
</evidence>
<organism evidence="3 4">
    <name type="scientific">Cognatiyoonia sediminum</name>
    <dbReference type="NCBI Taxonomy" id="1508389"/>
    <lineage>
        <taxon>Bacteria</taxon>
        <taxon>Pseudomonadati</taxon>
        <taxon>Pseudomonadota</taxon>
        <taxon>Alphaproteobacteria</taxon>
        <taxon>Rhodobacterales</taxon>
        <taxon>Paracoccaceae</taxon>
        <taxon>Cognatiyoonia</taxon>
    </lineage>
</organism>
<dbReference type="RefSeq" id="WP_072901942.1">
    <property type="nucleotide sequence ID" value="NZ_FQXB01000005.1"/>
</dbReference>
<evidence type="ECO:0000259" key="2">
    <source>
        <dbReference type="Pfam" id="PF09851"/>
    </source>
</evidence>
<dbReference type="OrthoDB" id="7596142at2"/>
<dbReference type="InterPro" id="IPR018649">
    <property type="entry name" value="SHOCT"/>
</dbReference>
<name>A0A1M5RU27_9RHOB</name>
<protein>
    <submittedName>
        <fullName evidence="3">Short C-terminal domain-containing protein</fullName>
    </submittedName>
</protein>
<dbReference type="AlphaFoldDB" id="A0A1M5RU27"/>
<evidence type="ECO:0000313" key="3">
    <source>
        <dbReference type="EMBL" id="SHH29822.1"/>
    </source>
</evidence>
<feature type="domain" description="SHOCT" evidence="2">
    <location>
        <begin position="96"/>
        <end position="123"/>
    </location>
</feature>
<keyword evidence="4" id="KW-1185">Reference proteome</keyword>
<dbReference type="Pfam" id="PF09851">
    <property type="entry name" value="SHOCT"/>
    <property type="match status" value="1"/>
</dbReference>
<dbReference type="STRING" id="1508389.SAMN05444003_2697"/>